<keyword evidence="6 12" id="KW-0408">Iron</keyword>
<evidence type="ECO:0000256" key="11">
    <source>
        <dbReference type="ARBA" id="ARBA00048697"/>
    </source>
</evidence>
<keyword evidence="7 12" id="KW-0411">Iron-sulfur</keyword>
<comment type="function">
    <text evidence="12">Catalyzes the cyclization of GTP to (8S)-3',8-cyclo-7,8-dihydroguanosine 5'-triphosphate.</text>
</comment>
<evidence type="ECO:0000313" key="14">
    <source>
        <dbReference type="EMBL" id="BEP29756.1"/>
    </source>
</evidence>
<feature type="binding site" evidence="12">
    <location>
        <position position="26"/>
    </location>
    <ligand>
        <name>S-adenosyl-L-methionine</name>
        <dbReference type="ChEBI" id="CHEBI:59789"/>
    </ligand>
</feature>
<dbReference type="Proteomes" id="UP001321786">
    <property type="component" value="Chromosome"/>
</dbReference>
<dbReference type="GO" id="GO:0046872">
    <property type="term" value="F:metal ion binding"/>
    <property type="evidence" value="ECO:0007669"/>
    <property type="project" value="UniProtKB-KW"/>
</dbReference>
<dbReference type="GO" id="GO:0006777">
    <property type="term" value="P:Mo-molybdopterin cofactor biosynthetic process"/>
    <property type="evidence" value="ECO:0007669"/>
    <property type="project" value="UniProtKB-UniRule"/>
</dbReference>
<keyword evidence="2 12" id="KW-0004">4Fe-4S</keyword>
<dbReference type="NCBIfam" id="TIGR02666">
    <property type="entry name" value="moaA"/>
    <property type="match status" value="1"/>
</dbReference>
<comment type="catalytic activity">
    <reaction evidence="11 12">
        <text>GTP + AH2 + S-adenosyl-L-methionine = (8S)-3',8-cyclo-7,8-dihydroguanosine 5'-triphosphate + 5'-deoxyadenosine + L-methionine + A + H(+)</text>
        <dbReference type="Rhea" id="RHEA:49576"/>
        <dbReference type="ChEBI" id="CHEBI:13193"/>
        <dbReference type="ChEBI" id="CHEBI:15378"/>
        <dbReference type="ChEBI" id="CHEBI:17319"/>
        <dbReference type="ChEBI" id="CHEBI:17499"/>
        <dbReference type="ChEBI" id="CHEBI:37565"/>
        <dbReference type="ChEBI" id="CHEBI:57844"/>
        <dbReference type="ChEBI" id="CHEBI:59789"/>
        <dbReference type="ChEBI" id="CHEBI:131766"/>
        <dbReference type="EC" id="4.1.99.22"/>
    </reaction>
</comment>
<evidence type="ECO:0000259" key="13">
    <source>
        <dbReference type="PROSITE" id="PS51918"/>
    </source>
</evidence>
<dbReference type="GO" id="GO:0061799">
    <property type="term" value="F:cyclic pyranopterin monophosphate synthase activity"/>
    <property type="evidence" value="ECO:0007669"/>
    <property type="project" value="TreeGrafter"/>
</dbReference>
<dbReference type="EMBL" id="AP028654">
    <property type="protein sequence ID" value="BEP29756.1"/>
    <property type="molecule type" value="Genomic_DNA"/>
</dbReference>
<feature type="binding site" evidence="12">
    <location>
        <position position="253"/>
    </location>
    <ligand>
        <name>[4Fe-4S] cluster</name>
        <dbReference type="ChEBI" id="CHEBI:49883"/>
        <label>2</label>
        <note>4Fe-4S-substrate</note>
    </ligand>
</feature>
<dbReference type="GO" id="GO:1904047">
    <property type="term" value="F:S-adenosyl-L-methionine binding"/>
    <property type="evidence" value="ECO:0007669"/>
    <property type="project" value="UniProtKB-UniRule"/>
</dbReference>
<dbReference type="Gene3D" id="3.20.20.70">
    <property type="entry name" value="Aldolase class I"/>
    <property type="match status" value="1"/>
</dbReference>
<dbReference type="Pfam" id="PF04055">
    <property type="entry name" value="Radical_SAM"/>
    <property type="match status" value="1"/>
</dbReference>
<evidence type="ECO:0000256" key="3">
    <source>
        <dbReference type="ARBA" id="ARBA00022691"/>
    </source>
</evidence>
<dbReference type="InterPro" id="IPR013785">
    <property type="entry name" value="Aldolase_TIM"/>
</dbReference>
<evidence type="ECO:0000256" key="2">
    <source>
        <dbReference type="ARBA" id="ARBA00022485"/>
    </source>
</evidence>
<keyword evidence="5 12" id="KW-0547">Nucleotide-binding</keyword>
<dbReference type="CDD" id="cd21117">
    <property type="entry name" value="Twitch_MoaA"/>
    <property type="match status" value="1"/>
</dbReference>
<dbReference type="InterPro" id="IPR010505">
    <property type="entry name" value="MoaA_twitch"/>
</dbReference>
<dbReference type="Pfam" id="PF06463">
    <property type="entry name" value="Mob_synth_C"/>
    <property type="match status" value="1"/>
</dbReference>
<dbReference type="CDD" id="cd01335">
    <property type="entry name" value="Radical_SAM"/>
    <property type="match status" value="1"/>
</dbReference>
<dbReference type="SFLD" id="SFLDS00029">
    <property type="entry name" value="Radical_SAM"/>
    <property type="match status" value="1"/>
</dbReference>
<dbReference type="InterPro" id="IPR013483">
    <property type="entry name" value="MoaA"/>
</dbReference>
<evidence type="ECO:0000256" key="8">
    <source>
        <dbReference type="ARBA" id="ARBA00023134"/>
    </source>
</evidence>
<evidence type="ECO:0000256" key="7">
    <source>
        <dbReference type="ARBA" id="ARBA00023014"/>
    </source>
</evidence>
<feature type="binding site" evidence="12">
    <location>
        <position position="27"/>
    </location>
    <ligand>
        <name>[4Fe-4S] cluster</name>
        <dbReference type="ChEBI" id="CHEBI:49883"/>
        <label>1</label>
        <note>4Fe-4S-S-AdoMet</note>
    </ligand>
</feature>
<dbReference type="PANTHER" id="PTHR22960">
    <property type="entry name" value="MOLYBDOPTERIN COFACTOR SYNTHESIS PROTEIN A"/>
    <property type="match status" value="1"/>
</dbReference>
<name>A0AAU9E523_9FIRM</name>
<accession>A0AAU9E523</accession>
<feature type="binding site" evidence="12">
    <location>
        <position position="20"/>
    </location>
    <ligand>
        <name>[4Fe-4S] cluster</name>
        <dbReference type="ChEBI" id="CHEBI:49883"/>
        <label>1</label>
        <note>4Fe-4S-S-AdoMet</note>
    </ligand>
</feature>
<dbReference type="AlphaFoldDB" id="A0AAU9E523"/>
<feature type="binding site" evidence="12">
    <location>
        <position position="189"/>
    </location>
    <ligand>
        <name>S-adenosyl-L-methionine</name>
        <dbReference type="ChEBI" id="CHEBI:59789"/>
    </ligand>
</feature>
<evidence type="ECO:0000256" key="9">
    <source>
        <dbReference type="ARBA" id="ARBA00023150"/>
    </source>
</evidence>
<dbReference type="PANTHER" id="PTHR22960:SF0">
    <property type="entry name" value="MOLYBDENUM COFACTOR BIOSYNTHESIS PROTEIN 1"/>
    <property type="match status" value="1"/>
</dbReference>
<feature type="binding site" evidence="12">
    <location>
        <position position="63"/>
    </location>
    <ligand>
        <name>GTP</name>
        <dbReference type="ChEBI" id="CHEBI:37565"/>
    </ligand>
</feature>
<dbReference type="HAMAP" id="MF_01225_B">
    <property type="entry name" value="MoaA_B"/>
    <property type="match status" value="1"/>
</dbReference>
<dbReference type="InterPro" id="IPR040064">
    <property type="entry name" value="MoaA-like"/>
</dbReference>
<evidence type="ECO:0000256" key="4">
    <source>
        <dbReference type="ARBA" id="ARBA00022723"/>
    </source>
</evidence>
<keyword evidence="3 12" id="KW-0949">S-adenosyl-L-methionine</keyword>
<comment type="similarity">
    <text evidence="12">Belongs to the radical SAM superfamily. MoaA family.</text>
</comment>
<evidence type="ECO:0000256" key="1">
    <source>
        <dbReference type="ARBA" id="ARBA00012167"/>
    </source>
</evidence>
<dbReference type="InterPro" id="IPR058240">
    <property type="entry name" value="rSAM_sf"/>
</dbReference>
<feature type="binding site" evidence="12">
    <location>
        <position position="94"/>
    </location>
    <ligand>
        <name>GTP</name>
        <dbReference type="ChEBI" id="CHEBI:37565"/>
    </ligand>
</feature>
<feature type="domain" description="Radical SAM core" evidence="13">
    <location>
        <begin position="4"/>
        <end position="227"/>
    </location>
</feature>
<sequence length="320" mass="36414">MNDKYGRKINYLRISLTDLCNLRCKYCMPENGVGKIEHDSIMKIEEVIKIVKVMVKLGIDKIRLTGGEPLVKKGIIYLIEELNKIKEINEITMTTNGILLYEMAENLKRAGLSRVNISIDTFDKEKYFDVTRGGNLEKVLKGIEKCKEIGLTPIKLNTVLIGGFNDDEIDTFVNYTLENEVDVRFIELMPIGQASDWHKEKFISNQIVLDKFKELIPVKSEDISSPAKYYKLPVSKGKIGFINPVSCNFCSNCNRIRLTSDGKIKPCLHTNEEIDILTSLRRGEDIRSIIVNTILNKPKEHELNENGFIPIIRNMNSIGG</sequence>
<feature type="binding site" evidence="12">
    <location>
        <position position="250"/>
    </location>
    <ligand>
        <name>[4Fe-4S] cluster</name>
        <dbReference type="ChEBI" id="CHEBI:49883"/>
        <label>2</label>
        <note>4Fe-4S-substrate</note>
    </ligand>
</feature>
<dbReference type="SFLD" id="SFLDG01383">
    <property type="entry name" value="cyclic_pyranopterin_phosphate"/>
    <property type="match status" value="1"/>
</dbReference>
<keyword evidence="8 12" id="KW-0342">GTP-binding</keyword>
<comment type="pathway">
    <text evidence="12">Cofactor biosynthesis; molybdopterin biosynthesis.</text>
</comment>
<evidence type="ECO:0000256" key="12">
    <source>
        <dbReference type="HAMAP-Rule" id="MF_01225"/>
    </source>
</evidence>
<dbReference type="PROSITE" id="PS01305">
    <property type="entry name" value="MOAA_NIFB_PQQE"/>
    <property type="match status" value="1"/>
</dbReference>
<keyword evidence="15" id="KW-1185">Reference proteome</keyword>
<evidence type="ECO:0000256" key="5">
    <source>
        <dbReference type="ARBA" id="ARBA00022741"/>
    </source>
</evidence>
<keyword evidence="10 12" id="KW-0456">Lyase</keyword>
<dbReference type="KEGG" id="hprf:HLPR_20870"/>
<dbReference type="SMART" id="SM00729">
    <property type="entry name" value="Elp3"/>
    <property type="match status" value="1"/>
</dbReference>
<dbReference type="SFLD" id="SFLDG01067">
    <property type="entry name" value="SPASM/twitch_domain_containing"/>
    <property type="match status" value="1"/>
</dbReference>
<dbReference type="GO" id="GO:0051539">
    <property type="term" value="F:4 iron, 4 sulfur cluster binding"/>
    <property type="evidence" value="ECO:0007669"/>
    <property type="project" value="UniProtKB-UniRule"/>
</dbReference>
<dbReference type="GO" id="GO:0005525">
    <property type="term" value="F:GTP binding"/>
    <property type="evidence" value="ECO:0007669"/>
    <property type="project" value="UniProtKB-UniRule"/>
</dbReference>
<dbReference type="InterPro" id="IPR000385">
    <property type="entry name" value="MoaA_NifB_PqqE_Fe-S-bd_CS"/>
</dbReference>
<dbReference type="InterPro" id="IPR006638">
    <property type="entry name" value="Elp3/MiaA/NifB-like_rSAM"/>
</dbReference>
<feature type="binding site" evidence="12">
    <location>
        <position position="67"/>
    </location>
    <ligand>
        <name>S-adenosyl-L-methionine</name>
        <dbReference type="ChEBI" id="CHEBI:59789"/>
    </ligand>
</feature>
<dbReference type="InterPro" id="IPR007197">
    <property type="entry name" value="rSAM"/>
</dbReference>
<dbReference type="RefSeq" id="WP_338535373.1">
    <property type="nucleotide sequence ID" value="NZ_AP028654.1"/>
</dbReference>
<feature type="binding site" evidence="12">
    <location>
        <position position="267"/>
    </location>
    <ligand>
        <name>[4Fe-4S] cluster</name>
        <dbReference type="ChEBI" id="CHEBI:49883"/>
        <label>2</label>
        <note>4Fe-4S-substrate</note>
    </ligand>
</feature>
<feature type="binding site" evidence="12">
    <location>
        <position position="13"/>
    </location>
    <ligand>
        <name>GTP</name>
        <dbReference type="ChEBI" id="CHEBI:37565"/>
    </ligand>
</feature>
<dbReference type="InterPro" id="IPR050105">
    <property type="entry name" value="MoCo_biosynth_MoaA/MoaC"/>
</dbReference>
<dbReference type="SFLD" id="SFLDG01386">
    <property type="entry name" value="main_SPASM_domain-containing"/>
    <property type="match status" value="1"/>
</dbReference>
<evidence type="ECO:0000256" key="10">
    <source>
        <dbReference type="ARBA" id="ARBA00023239"/>
    </source>
</evidence>
<organism evidence="14 15">
    <name type="scientific">Helicovermis profundi</name>
    <dbReference type="NCBI Taxonomy" id="3065157"/>
    <lineage>
        <taxon>Bacteria</taxon>
        <taxon>Bacillati</taxon>
        <taxon>Bacillota</taxon>
        <taxon>Clostridia</taxon>
        <taxon>Helicovermis</taxon>
    </lineage>
</organism>
<feature type="binding site" evidence="12">
    <location>
        <begin position="255"/>
        <end position="257"/>
    </location>
    <ligand>
        <name>GTP</name>
        <dbReference type="ChEBI" id="CHEBI:37565"/>
    </ligand>
</feature>
<comment type="cofactor">
    <cofactor evidence="12">
        <name>[4Fe-4S] cluster</name>
        <dbReference type="ChEBI" id="CHEBI:49883"/>
    </cofactor>
    <text evidence="12">Binds 2 [4Fe-4S] clusters. Binds 1 [4Fe-4S] cluster coordinated with 3 cysteines and an exchangeable S-adenosyl-L-methionine and 1 [4Fe-4S] cluster coordinated with 3 cysteines and the GTP-derived substrate.</text>
</comment>
<keyword evidence="4 12" id="KW-0479">Metal-binding</keyword>
<dbReference type="EC" id="4.1.99.22" evidence="1 12"/>
<dbReference type="NCBIfam" id="NF001199">
    <property type="entry name" value="PRK00164.2-1"/>
    <property type="match status" value="1"/>
</dbReference>
<protein>
    <recommendedName>
        <fullName evidence="1 12">GTP 3',8-cyclase</fullName>
        <ecNumber evidence="1 12">4.1.99.22</ecNumber>
    </recommendedName>
    <alternativeName>
        <fullName evidence="12">Molybdenum cofactor biosynthesis protein A</fullName>
    </alternativeName>
</protein>
<evidence type="ECO:0000313" key="15">
    <source>
        <dbReference type="Proteomes" id="UP001321786"/>
    </source>
</evidence>
<evidence type="ECO:0000256" key="6">
    <source>
        <dbReference type="ARBA" id="ARBA00023004"/>
    </source>
</evidence>
<keyword evidence="9 12" id="KW-0501">Molybdenum cofactor biosynthesis</keyword>
<proteinExistence type="inferred from homology"/>
<feature type="binding site" evidence="12">
    <location>
        <position position="24"/>
    </location>
    <ligand>
        <name>[4Fe-4S] cluster</name>
        <dbReference type="ChEBI" id="CHEBI:49883"/>
        <label>1</label>
        <note>4Fe-4S-S-AdoMet</note>
    </ligand>
</feature>
<gene>
    <name evidence="12 14" type="primary">moaA</name>
    <name evidence="14" type="ORF">HLPR_20870</name>
</gene>
<feature type="binding site" evidence="12">
    <location>
        <position position="155"/>
    </location>
    <ligand>
        <name>GTP</name>
        <dbReference type="ChEBI" id="CHEBI:37565"/>
    </ligand>
</feature>
<dbReference type="SUPFAM" id="SSF102114">
    <property type="entry name" value="Radical SAM enzymes"/>
    <property type="match status" value="1"/>
</dbReference>
<dbReference type="PROSITE" id="PS51918">
    <property type="entry name" value="RADICAL_SAM"/>
    <property type="match status" value="1"/>
</dbReference>
<comment type="subunit">
    <text evidence="12">Monomer and homodimer.</text>
</comment>
<dbReference type="GO" id="GO:0061798">
    <property type="term" value="F:GTP 3',8'-cyclase activity"/>
    <property type="evidence" value="ECO:0007669"/>
    <property type="project" value="UniProtKB-UniRule"/>
</dbReference>
<feature type="binding site" evidence="12">
    <location>
        <position position="118"/>
    </location>
    <ligand>
        <name>S-adenosyl-L-methionine</name>
        <dbReference type="ChEBI" id="CHEBI:59789"/>
    </ligand>
</feature>
<reference evidence="14 15" key="1">
    <citation type="submission" date="2023-08" db="EMBL/GenBank/DDBJ databases">
        <title>Helicovermis profunda gen. nov., sp. nov., a novel mesophilic, fermentative bacterium within the Bacillota from a deep-sea hydrothermal vent chimney.</title>
        <authorList>
            <person name="Miyazaki U."/>
            <person name="Mizutani D."/>
            <person name="Hashimoto Y."/>
            <person name="Tame A."/>
            <person name="Sawayama S."/>
            <person name="Miyazaki J."/>
            <person name="Takai K."/>
            <person name="Nakagawa S."/>
        </authorList>
    </citation>
    <scope>NUCLEOTIDE SEQUENCE [LARGE SCALE GENOMIC DNA]</scope>
    <source>
        <strain evidence="14 15">S502</strain>
    </source>
</reference>